<feature type="compositionally biased region" description="Low complexity" evidence="1">
    <location>
        <begin position="186"/>
        <end position="211"/>
    </location>
</feature>
<feature type="compositionally biased region" description="Low complexity" evidence="1">
    <location>
        <begin position="1041"/>
        <end position="1053"/>
    </location>
</feature>
<feature type="compositionally biased region" description="Basic and acidic residues" evidence="1">
    <location>
        <begin position="304"/>
        <end position="326"/>
    </location>
</feature>
<gene>
    <name evidence="2" type="ORF">QCA50_006789</name>
</gene>
<sequence length="1159" mass="125740">MNRRPYLTHKQRPLSAIFIGSPDSNSAPATPELPVLPSSPSTSSNGSGLPSPPATNSTGSGEGSTNGGSLRKKTARSEAGSDMLNGSFNKSQTSFKSRATNFSDGEDDHHDHENDDDTTARFDLERRRSSLTSATQENMSALQRVRSLTQRNRMVLDKLSSISRLSSPAPPKSSRSPFSPPATQDPSPTSSSNTSSSRLSASSRPRTSLSNVSNTQFSGGNSSSLRQAPPDYSGSETEREPEPHREYGHHYSSSDSMSATPTTAYSEARSIVGDTPSQSRFIRRRLSAPATPDKTLNTSTVTRGRVEESSRARERSRGPGRERDRSTGPNMAPSRGPSPGPSRTPRKRASVMSVRVNRYDDDEEADRDDITSAALAAVASSRRSPPGSRRNRGTLPREFKETDRRTMDVKEPTTPSRNRERERAQRRSPSPRSPRASTSNSNNPSPRKYGRPSTIRELTRKHQTRWLSEDLSAQDRDDITSSVGRRQSQKPGSSESPITQGGRSLVGEGLRAAGLTRRRDTSEDPFAGNGDAPVIPRRTRSSGSSAIANGEPRYSSPAGLSYSSRASERALEPRTPAQRHERTATYTGGTRPGTSMAALHSDEPRTAPPGARTYRSSYAMEREPSSSSSQQASEGFSAFDRTSVNRGNHTAPLPASAMGASSARDPHAEHRRLLLDALSMFDTQLSRLPPMGQTTTTTIPDVFQTSQHLVHTIDKLNSVLKTGTNQALEAQIEAEVSDMHEQLPAEIWAKVGMDYREHLRLSDEVVRTMTAFLLGVSRVLRDGNSTAGNHQQHLRTMSLDEDAVSKQRSADGMSAGSLSIDRRSSDGRRSRETRRSWDPRESSNTTLNLSRLTSRERSNGTLSRPGSSLNHIRGSAASNSEAKSNSDGSPREQTHQGIRTLPSALLNPANRPFTTPRDQRVTSDPSSRHTPSFDSPDSYEPSPTPAPRSTSAFQRSRALPPIAIPPSLSTLPSESLLRRSATSTTSTSTDKSSTRRKISSNSNITIKAESSTSSSFQPIIKPSNTTTAVTPHTVSHSPEVSTSSLPGNSSSSSFTHTNGVVFSRPSTISVSTLNGIQQRERTISNSSVDEPISAVSAFSSLRSPMSGSETERPRTLGLRNRMSLDRGATPERGTIGSSASTLLSSRRERRRTITEIFQN</sequence>
<accession>A0AAW0GG24</accession>
<reference evidence="2 3" key="1">
    <citation type="submission" date="2022-09" db="EMBL/GenBank/DDBJ databases">
        <authorList>
            <person name="Palmer J.M."/>
        </authorList>
    </citation>
    <scope>NUCLEOTIDE SEQUENCE [LARGE SCALE GENOMIC DNA]</scope>
    <source>
        <strain evidence="2 3">DSM 7382</strain>
    </source>
</reference>
<feature type="compositionally biased region" description="Basic and acidic residues" evidence="1">
    <location>
        <begin position="820"/>
        <end position="841"/>
    </location>
</feature>
<feature type="compositionally biased region" description="Polar residues" evidence="1">
    <location>
        <begin position="251"/>
        <end position="265"/>
    </location>
</feature>
<evidence type="ECO:0000313" key="3">
    <source>
        <dbReference type="Proteomes" id="UP001385951"/>
    </source>
</evidence>
<dbReference type="AlphaFoldDB" id="A0AAW0GG24"/>
<feature type="compositionally biased region" description="Basic and acidic residues" evidence="1">
    <location>
        <begin position="395"/>
        <end position="425"/>
    </location>
</feature>
<protein>
    <submittedName>
        <fullName evidence="2">Uncharacterized protein</fullName>
    </submittedName>
</protein>
<feature type="compositionally biased region" description="Low complexity" evidence="1">
    <location>
        <begin position="372"/>
        <end position="388"/>
    </location>
</feature>
<organism evidence="2 3">
    <name type="scientific">Cerrena zonata</name>
    <dbReference type="NCBI Taxonomy" id="2478898"/>
    <lineage>
        <taxon>Eukaryota</taxon>
        <taxon>Fungi</taxon>
        <taxon>Dikarya</taxon>
        <taxon>Basidiomycota</taxon>
        <taxon>Agaricomycotina</taxon>
        <taxon>Agaricomycetes</taxon>
        <taxon>Polyporales</taxon>
        <taxon>Cerrenaceae</taxon>
        <taxon>Cerrena</taxon>
    </lineage>
</organism>
<feature type="region of interest" description="Disordered" evidence="1">
    <location>
        <begin position="642"/>
        <end position="667"/>
    </location>
</feature>
<dbReference type="EMBL" id="JASBNA010000007">
    <property type="protein sequence ID" value="KAK7690140.1"/>
    <property type="molecule type" value="Genomic_DNA"/>
</dbReference>
<feature type="compositionally biased region" description="Low complexity" evidence="1">
    <location>
        <begin position="1133"/>
        <end position="1144"/>
    </location>
</feature>
<keyword evidence="3" id="KW-1185">Reference proteome</keyword>
<feature type="region of interest" description="Disordered" evidence="1">
    <location>
        <begin position="617"/>
        <end position="636"/>
    </location>
</feature>
<proteinExistence type="predicted"/>
<feature type="region of interest" description="Disordered" evidence="1">
    <location>
        <begin position="784"/>
        <end position="1059"/>
    </location>
</feature>
<feature type="compositionally biased region" description="Polar residues" evidence="1">
    <location>
        <begin position="212"/>
        <end position="226"/>
    </location>
</feature>
<feature type="compositionally biased region" description="Polar residues" evidence="1">
    <location>
        <begin position="784"/>
        <end position="795"/>
    </location>
</feature>
<feature type="compositionally biased region" description="Low complexity" evidence="1">
    <location>
        <begin position="625"/>
        <end position="636"/>
    </location>
</feature>
<comment type="caution">
    <text evidence="2">The sequence shown here is derived from an EMBL/GenBank/DDBJ whole genome shotgun (WGS) entry which is preliminary data.</text>
</comment>
<feature type="compositionally biased region" description="Basic and acidic residues" evidence="1">
    <location>
        <begin position="566"/>
        <end position="583"/>
    </location>
</feature>
<feature type="compositionally biased region" description="Polar residues" evidence="1">
    <location>
        <begin position="922"/>
        <end position="935"/>
    </location>
</feature>
<name>A0AAW0GG24_9APHY</name>
<feature type="compositionally biased region" description="Polar residues" evidence="1">
    <location>
        <begin position="1001"/>
        <end position="1040"/>
    </location>
</feature>
<feature type="compositionally biased region" description="Polar residues" evidence="1">
    <location>
        <begin position="480"/>
        <end position="502"/>
    </location>
</feature>
<feature type="compositionally biased region" description="Polar residues" evidence="1">
    <location>
        <begin position="130"/>
        <end position="152"/>
    </location>
</feature>
<feature type="compositionally biased region" description="Basic residues" evidence="1">
    <location>
        <begin position="1"/>
        <end position="12"/>
    </location>
</feature>
<feature type="region of interest" description="Disordered" evidence="1">
    <location>
        <begin position="1"/>
        <end position="612"/>
    </location>
</feature>
<feature type="compositionally biased region" description="Low complexity" evidence="1">
    <location>
        <begin position="427"/>
        <end position="447"/>
    </location>
</feature>
<feature type="region of interest" description="Disordered" evidence="1">
    <location>
        <begin position="1124"/>
        <end position="1147"/>
    </location>
</feature>
<feature type="compositionally biased region" description="Low complexity" evidence="1">
    <location>
        <begin position="965"/>
        <end position="991"/>
    </location>
</feature>
<feature type="compositionally biased region" description="Low complexity" evidence="1">
    <location>
        <begin position="875"/>
        <end position="886"/>
    </location>
</feature>
<feature type="compositionally biased region" description="Polar residues" evidence="1">
    <location>
        <begin position="84"/>
        <end position="103"/>
    </location>
</feature>
<feature type="compositionally biased region" description="Basic and acidic residues" evidence="1">
    <location>
        <begin position="236"/>
        <end position="249"/>
    </location>
</feature>
<evidence type="ECO:0000313" key="2">
    <source>
        <dbReference type="EMBL" id="KAK7690140.1"/>
    </source>
</evidence>
<feature type="compositionally biased region" description="Low complexity" evidence="1">
    <location>
        <begin position="32"/>
        <end position="59"/>
    </location>
</feature>
<dbReference type="Proteomes" id="UP001385951">
    <property type="component" value="Unassembled WGS sequence"/>
</dbReference>
<evidence type="ECO:0000256" key="1">
    <source>
        <dbReference type="SAM" id="MobiDB-lite"/>
    </source>
</evidence>
<feature type="compositionally biased region" description="Polar residues" evidence="1">
    <location>
        <begin position="859"/>
        <end position="870"/>
    </location>
</feature>
<feature type="compositionally biased region" description="Polar residues" evidence="1">
    <location>
        <begin position="842"/>
        <end position="852"/>
    </location>
</feature>
<feature type="compositionally biased region" description="Basic and acidic residues" evidence="1">
    <location>
        <begin position="107"/>
        <end position="128"/>
    </location>
</feature>